<keyword evidence="4" id="KW-1185">Reference proteome</keyword>
<sequence>MTGVGIILITVSGIAWRLTSTGPTWRSILGLHELHQQQSLCNGSSINEASRRFVPRVPAPYGRTGTHHHPYGAMFYPEFQYRPPPPSYQASMQEYRLRLLLLDRSSSHPQSTSLSPVSPPPTYRSSAASSLTGTLPRQPQSNANTIQRPPNRPPSYRPVVSGDGQPLVSSTPLYQSTTTQTVAQPTLGSPTAIRPAPTPMSTILTTSHTQTQPSKSLTQKPCHHSSHHDINRVTILQTTNTSQVCTPNGVNIVAISPTSIMAANTPTTTSTTTIPTLCSAPVVSSNEVHILAHV</sequence>
<dbReference type="EMBL" id="OC863227">
    <property type="protein sequence ID" value="CAD7630867.1"/>
    <property type="molecule type" value="Genomic_DNA"/>
</dbReference>
<feature type="signal peptide" evidence="2">
    <location>
        <begin position="1"/>
        <end position="21"/>
    </location>
</feature>
<proteinExistence type="predicted"/>
<dbReference type="Proteomes" id="UP000759131">
    <property type="component" value="Unassembled WGS sequence"/>
</dbReference>
<feature type="region of interest" description="Disordered" evidence="1">
    <location>
        <begin position="106"/>
        <end position="226"/>
    </location>
</feature>
<evidence type="ECO:0000313" key="3">
    <source>
        <dbReference type="EMBL" id="CAD7630867.1"/>
    </source>
</evidence>
<accession>A0A7R9KX16</accession>
<keyword evidence="2" id="KW-0732">Signal</keyword>
<evidence type="ECO:0000256" key="1">
    <source>
        <dbReference type="SAM" id="MobiDB-lite"/>
    </source>
</evidence>
<evidence type="ECO:0000256" key="2">
    <source>
        <dbReference type="SAM" id="SignalP"/>
    </source>
</evidence>
<reference evidence="3" key="1">
    <citation type="submission" date="2020-11" db="EMBL/GenBank/DDBJ databases">
        <authorList>
            <person name="Tran Van P."/>
        </authorList>
    </citation>
    <scope>NUCLEOTIDE SEQUENCE</scope>
</reference>
<dbReference type="AlphaFoldDB" id="A0A7R9KX16"/>
<feature type="chain" id="PRO_5036403433" evidence="2">
    <location>
        <begin position="22"/>
        <end position="294"/>
    </location>
</feature>
<organism evidence="3">
    <name type="scientific">Medioppia subpectinata</name>
    <dbReference type="NCBI Taxonomy" id="1979941"/>
    <lineage>
        <taxon>Eukaryota</taxon>
        <taxon>Metazoa</taxon>
        <taxon>Ecdysozoa</taxon>
        <taxon>Arthropoda</taxon>
        <taxon>Chelicerata</taxon>
        <taxon>Arachnida</taxon>
        <taxon>Acari</taxon>
        <taxon>Acariformes</taxon>
        <taxon>Sarcoptiformes</taxon>
        <taxon>Oribatida</taxon>
        <taxon>Brachypylina</taxon>
        <taxon>Oppioidea</taxon>
        <taxon>Oppiidae</taxon>
        <taxon>Medioppia</taxon>
    </lineage>
</organism>
<dbReference type="OrthoDB" id="10070859at2759"/>
<protein>
    <submittedName>
        <fullName evidence="3">Uncharacterized protein</fullName>
    </submittedName>
</protein>
<gene>
    <name evidence="3" type="ORF">OSB1V03_LOCUS11278</name>
</gene>
<feature type="compositionally biased region" description="Polar residues" evidence="1">
    <location>
        <begin position="167"/>
        <end position="189"/>
    </location>
</feature>
<feature type="compositionally biased region" description="Polar residues" evidence="1">
    <location>
        <begin position="123"/>
        <end position="148"/>
    </location>
</feature>
<evidence type="ECO:0000313" key="4">
    <source>
        <dbReference type="Proteomes" id="UP000759131"/>
    </source>
</evidence>
<dbReference type="EMBL" id="CAJPIZ010008652">
    <property type="protein sequence ID" value="CAG2111297.1"/>
    <property type="molecule type" value="Genomic_DNA"/>
</dbReference>
<feature type="compositionally biased region" description="Low complexity" evidence="1">
    <location>
        <begin position="106"/>
        <end position="116"/>
    </location>
</feature>
<name>A0A7R9KX16_9ACAR</name>
<feature type="compositionally biased region" description="Polar residues" evidence="1">
    <location>
        <begin position="199"/>
        <end position="219"/>
    </location>
</feature>